<dbReference type="Pfam" id="PF19040">
    <property type="entry name" value="SGNH"/>
    <property type="match status" value="1"/>
</dbReference>
<gene>
    <name evidence="4" type="ORF">KARMA_0234</name>
</gene>
<evidence type="ECO:0000313" key="5">
    <source>
        <dbReference type="Proteomes" id="UP000184085"/>
    </source>
</evidence>
<evidence type="ECO:0000313" key="4">
    <source>
        <dbReference type="EMBL" id="SCM66062.1"/>
    </source>
</evidence>
<accession>A0A1M4MV22</accession>
<dbReference type="Proteomes" id="UP000184085">
    <property type="component" value="Unassembled WGS sequence"/>
</dbReference>
<feature type="transmembrane region" description="Helical" evidence="1">
    <location>
        <begin position="73"/>
        <end position="93"/>
    </location>
</feature>
<feature type="transmembrane region" description="Helical" evidence="1">
    <location>
        <begin position="305"/>
        <end position="327"/>
    </location>
</feature>
<sequence>MAISYRPDIDGLRAVAVVPVVLGHAGLPGFAGGFVGVDVFFVISGFLITALLRDELREGRFSLAEFYLRRIRRLLPALFTVLVATVLMGWLLLPPKGLEALGQSVLSVLMLGSNVWLWQNTGNYFGAAAEITPLLHTWSLAVEEQFYLIFPILLIGLLRFPNRTAAFLLLFLTGAGFLGAWEVTGKHPTAAFYLMPARAWEFGVGALLAIAPAILGLRVAAVAVGTGLAMIFGAVIAFDAGTEVPGYHALLPVFGAALVIAGGVRENSVSKVLRSTAFVAIGLLSYSLYLWHWPVQVGLRLLTGIYHLPIVLGLVSIAISFALAYLTRRWVEEPMRRHRSLPVTAAVLTPICVSLLCLSVAAFRSGGAPARIPSDVLAVYEAATQAPALHADCMSRGAMDAPCTLNFPQRVPRVLVWGDSHAGAALPAFSEWAIVTGRPTVAATKAGCPPILGVDRSDRASEHGCAAKNAALMVWLRQNRSVETIIMHARWPLMLTGGRTPGEAGGEFRLASSDGQRIEAASALSATVSNLRMMGRRVVLIGSVPELGLDLPQAYLAHSRTLGRWSELDLPHDPMPRSASADAALARIAKKHGTEFISLRAPDETAQDLTSLPLLYADDDHLSPEGARQLVLPALMNALPAPQPQSPPIAVLSSVRKTESAAQLFGPH</sequence>
<evidence type="ECO:0000259" key="2">
    <source>
        <dbReference type="Pfam" id="PF01757"/>
    </source>
</evidence>
<keyword evidence="1" id="KW-1133">Transmembrane helix</keyword>
<dbReference type="AlphaFoldDB" id="A0A1M4MV22"/>
<dbReference type="PANTHER" id="PTHR23028:SF53">
    <property type="entry name" value="ACYL_TRANSF_3 DOMAIN-CONTAINING PROTEIN"/>
    <property type="match status" value="1"/>
</dbReference>
<dbReference type="PANTHER" id="PTHR23028">
    <property type="entry name" value="ACETYLTRANSFERASE"/>
    <property type="match status" value="1"/>
</dbReference>
<name>A0A1M4MV22_9RHOB</name>
<dbReference type="GO" id="GO:0016747">
    <property type="term" value="F:acyltransferase activity, transferring groups other than amino-acyl groups"/>
    <property type="evidence" value="ECO:0007669"/>
    <property type="project" value="InterPro"/>
</dbReference>
<feature type="domain" description="SGNH" evidence="3">
    <location>
        <begin position="401"/>
        <end position="630"/>
    </location>
</feature>
<feature type="transmembrane region" description="Helical" evidence="1">
    <location>
        <begin position="244"/>
        <end position="264"/>
    </location>
</feature>
<protein>
    <submittedName>
        <fullName evidence="4">Putative membrane protein</fullName>
    </submittedName>
</protein>
<organism evidence="4 5">
    <name type="scientific">Donghicola eburneus</name>
    <dbReference type="NCBI Taxonomy" id="393278"/>
    <lineage>
        <taxon>Bacteria</taxon>
        <taxon>Pseudomonadati</taxon>
        <taxon>Pseudomonadota</taxon>
        <taxon>Alphaproteobacteria</taxon>
        <taxon>Rhodobacterales</taxon>
        <taxon>Roseobacteraceae</taxon>
        <taxon>Donghicola</taxon>
    </lineage>
</organism>
<dbReference type="GO" id="GO:0009103">
    <property type="term" value="P:lipopolysaccharide biosynthetic process"/>
    <property type="evidence" value="ECO:0007669"/>
    <property type="project" value="TreeGrafter"/>
</dbReference>
<keyword evidence="1" id="KW-0472">Membrane</keyword>
<evidence type="ECO:0000256" key="1">
    <source>
        <dbReference type="SAM" id="Phobius"/>
    </source>
</evidence>
<feature type="transmembrane region" description="Helical" evidence="1">
    <location>
        <begin position="190"/>
        <end position="210"/>
    </location>
</feature>
<feature type="transmembrane region" description="Helical" evidence="1">
    <location>
        <begin position="165"/>
        <end position="184"/>
    </location>
</feature>
<dbReference type="Pfam" id="PF01757">
    <property type="entry name" value="Acyl_transf_3"/>
    <property type="match status" value="1"/>
</dbReference>
<keyword evidence="5" id="KW-1185">Reference proteome</keyword>
<feature type="transmembrane region" description="Helical" evidence="1">
    <location>
        <begin position="217"/>
        <end position="238"/>
    </location>
</feature>
<feature type="transmembrane region" description="Helical" evidence="1">
    <location>
        <begin position="276"/>
        <end position="293"/>
    </location>
</feature>
<keyword evidence="1" id="KW-0812">Transmembrane</keyword>
<feature type="transmembrane region" description="Helical" evidence="1">
    <location>
        <begin position="339"/>
        <end position="363"/>
    </location>
</feature>
<dbReference type="InterPro" id="IPR002656">
    <property type="entry name" value="Acyl_transf_3_dom"/>
</dbReference>
<reference evidence="5" key="1">
    <citation type="submission" date="2016-09" db="EMBL/GenBank/DDBJ databases">
        <authorList>
            <person name="Wibberg D."/>
        </authorList>
    </citation>
    <scope>NUCLEOTIDE SEQUENCE [LARGE SCALE GENOMIC DNA]</scope>
</reference>
<evidence type="ECO:0000259" key="3">
    <source>
        <dbReference type="Pfam" id="PF19040"/>
    </source>
</evidence>
<feature type="transmembrane region" description="Helical" evidence="1">
    <location>
        <begin position="30"/>
        <end position="52"/>
    </location>
</feature>
<dbReference type="InterPro" id="IPR043968">
    <property type="entry name" value="SGNH"/>
</dbReference>
<dbReference type="RefSeq" id="WP_072702714.1">
    <property type="nucleotide sequence ID" value="NZ_FMJB01000014.1"/>
</dbReference>
<dbReference type="InterPro" id="IPR050879">
    <property type="entry name" value="Acyltransferase_3"/>
</dbReference>
<feature type="domain" description="Acyltransferase 3" evidence="2">
    <location>
        <begin position="8"/>
        <end position="327"/>
    </location>
</feature>
<feature type="transmembrane region" description="Helical" evidence="1">
    <location>
        <begin position="138"/>
        <end position="158"/>
    </location>
</feature>
<proteinExistence type="predicted"/>
<dbReference type="GO" id="GO:0016020">
    <property type="term" value="C:membrane"/>
    <property type="evidence" value="ECO:0007669"/>
    <property type="project" value="TreeGrafter"/>
</dbReference>
<dbReference type="EMBL" id="FMJB01000014">
    <property type="protein sequence ID" value="SCM66062.1"/>
    <property type="molecule type" value="Genomic_DNA"/>
</dbReference>